<keyword evidence="4" id="KW-0732">Signal</keyword>
<dbReference type="EMBL" id="CACVBM020000333">
    <property type="protein sequence ID" value="CAA7017663.1"/>
    <property type="molecule type" value="Genomic_DNA"/>
</dbReference>
<keyword evidence="5" id="KW-0677">Repeat</keyword>
<keyword evidence="3" id="KW-0812">Transmembrane</keyword>
<name>A0A6D2HNM5_9BRAS</name>
<evidence type="ECO:0000256" key="1">
    <source>
        <dbReference type="ARBA" id="ARBA00004167"/>
    </source>
</evidence>
<evidence type="ECO:0000256" key="3">
    <source>
        <dbReference type="ARBA" id="ARBA00022692"/>
    </source>
</evidence>
<dbReference type="InterPro" id="IPR001611">
    <property type="entry name" value="Leu-rich_rpt"/>
</dbReference>
<sequence length="99" mass="10837">MLVAAIKNIKATYNLSRISWQGDPCRPLEFSWENLTCTNANVSTAPRIISLNLSDSGLTGSIAPVLQNLMQLQELDLSNNNLTGQVPTFLASMKLLTLM</sequence>
<organism evidence="9 10">
    <name type="scientific">Microthlaspi erraticum</name>
    <dbReference type="NCBI Taxonomy" id="1685480"/>
    <lineage>
        <taxon>Eukaryota</taxon>
        <taxon>Viridiplantae</taxon>
        <taxon>Streptophyta</taxon>
        <taxon>Embryophyta</taxon>
        <taxon>Tracheophyta</taxon>
        <taxon>Spermatophyta</taxon>
        <taxon>Magnoliopsida</taxon>
        <taxon>eudicotyledons</taxon>
        <taxon>Gunneridae</taxon>
        <taxon>Pentapetalae</taxon>
        <taxon>rosids</taxon>
        <taxon>malvids</taxon>
        <taxon>Brassicales</taxon>
        <taxon>Brassicaceae</taxon>
        <taxon>Coluteocarpeae</taxon>
        <taxon>Microthlaspi</taxon>
    </lineage>
</organism>
<evidence type="ECO:0000256" key="2">
    <source>
        <dbReference type="ARBA" id="ARBA00022614"/>
    </source>
</evidence>
<keyword evidence="8" id="KW-0675">Receptor</keyword>
<evidence type="ECO:0008006" key="11">
    <source>
        <dbReference type="Google" id="ProtNLM"/>
    </source>
</evidence>
<keyword evidence="6" id="KW-1133">Transmembrane helix</keyword>
<comment type="caution">
    <text evidence="9">The sequence shown here is derived from an EMBL/GenBank/DDBJ whole genome shotgun (WGS) entry which is preliminary data.</text>
</comment>
<dbReference type="Proteomes" id="UP000467841">
    <property type="component" value="Unassembled WGS sequence"/>
</dbReference>
<evidence type="ECO:0000313" key="10">
    <source>
        <dbReference type="Proteomes" id="UP000467841"/>
    </source>
</evidence>
<dbReference type="GO" id="GO:0016020">
    <property type="term" value="C:membrane"/>
    <property type="evidence" value="ECO:0007669"/>
    <property type="project" value="UniProtKB-SubCell"/>
</dbReference>
<gene>
    <name evidence="9" type="ORF">MERR_LOCUS4898</name>
</gene>
<evidence type="ECO:0000313" key="9">
    <source>
        <dbReference type="EMBL" id="CAA7017663.1"/>
    </source>
</evidence>
<keyword evidence="7" id="KW-0472">Membrane</keyword>
<evidence type="ECO:0000256" key="6">
    <source>
        <dbReference type="ARBA" id="ARBA00022989"/>
    </source>
</evidence>
<dbReference type="SUPFAM" id="SSF52058">
    <property type="entry name" value="L domain-like"/>
    <property type="match status" value="1"/>
</dbReference>
<dbReference type="FunFam" id="3.80.10.10:FF:000129">
    <property type="entry name" value="Leucine-rich repeat receptor-like kinase"/>
    <property type="match status" value="1"/>
</dbReference>
<accession>A0A6D2HNM5</accession>
<evidence type="ECO:0000256" key="7">
    <source>
        <dbReference type="ARBA" id="ARBA00023136"/>
    </source>
</evidence>
<keyword evidence="2" id="KW-0433">Leucine-rich repeat</keyword>
<evidence type="ECO:0000256" key="4">
    <source>
        <dbReference type="ARBA" id="ARBA00022729"/>
    </source>
</evidence>
<reference evidence="9" key="1">
    <citation type="submission" date="2020-01" db="EMBL/GenBank/DDBJ databases">
        <authorList>
            <person name="Mishra B."/>
        </authorList>
    </citation>
    <scope>NUCLEOTIDE SEQUENCE [LARGE SCALE GENOMIC DNA]</scope>
</reference>
<keyword evidence="10" id="KW-1185">Reference proteome</keyword>
<evidence type="ECO:0000256" key="8">
    <source>
        <dbReference type="ARBA" id="ARBA00023170"/>
    </source>
</evidence>
<protein>
    <recommendedName>
        <fullName evidence="11">Leucine-rich repeat-containing N-terminal plant-type domain-containing protein</fullName>
    </recommendedName>
</protein>
<dbReference type="Pfam" id="PF00560">
    <property type="entry name" value="LRR_1"/>
    <property type="match status" value="2"/>
</dbReference>
<comment type="subcellular location">
    <subcellularLocation>
        <location evidence="1">Membrane</location>
        <topology evidence="1">Single-pass membrane protein</topology>
    </subcellularLocation>
</comment>
<dbReference type="AlphaFoldDB" id="A0A6D2HNM5"/>
<dbReference type="OrthoDB" id="1112247at2759"/>
<proteinExistence type="predicted"/>
<dbReference type="PANTHER" id="PTHR45631:SF124">
    <property type="entry name" value="LEUCINE-RICH REPEAT PROTEIN KINASE FAMILY PROTEIN"/>
    <property type="match status" value="1"/>
</dbReference>
<dbReference type="InterPro" id="IPR032675">
    <property type="entry name" value="LRR_dom_sf"/>
</dbReference>
<dbReference type="PANTHER" id="PTHR45631">
    <property type="entry name" value="OS07G0107800 PROTEIN-RELATED"/>
    <property type="match status" value="1"/>
</dbReference>
<dbReference type="Gene3D" id="3.80.10.10">
    <property type="entry name" value="Ribonuclease Inhibitor"/>
    <property type="match status" value="1"/>
</dbReference>
<evidence type="ECO:0000256" key="5">
    <source>
        <dbReference type="ARBA" id="ARBA00022737"/>
    </source>
</evidence>